<reference evidence="2" key="3">
    <citation type="submission" date="2025-08" db="UniProtKB">
        <authorList>
            <consortium name="RefSeq"/>
        </authorList>
    </citation>
    <scope>IDENTIFICATION</scope>
    <source>
        <strain evidence="2">NI907</strain>
    </source>
</reference>
<dbReference type="KEGG" id="pgri:PgNI_08468"/>
<proteinExistence type="predicted"/>
<dbReference type="Proteomes" id="UP000515153">
    <property type="component" value="Chromosome V"/>
</dbReference>
<organism evidence="1 2">
    <name type="scientific">Pyricularia grisea</name>
    <name type="common">Crabgrass-specific blast fungus</name>
    <name type="synonym">Magnaporthe grisea</name>
    <dbReference type="NCBI Taxonomy" id="148305"/>
    <lineage>
        <taxon>Eukaryota</taxon>
        <taxon>Fungi</taxon>
        <taxon>Dikarya</taxon>
        <taxon>Ascomycota</taxon>
        <taxon>Pezizomycotina</taxon>
        <taxon>Sordariomycetes</taxon>
        <taxon>Sordariomycetidae</taxon>
        <taxon>Magnaporthales</taxon>
        <taxon>Pyriculariaceae</taxon>
        <taxon>Pyricularia</taxon>
    </lineage>
</organism>
<name>A0A6P8AVU1_PYRGI</name>
<protein>
    <submittedName>
        <fullName evidence="2">Uncharacterized protein</fullName>
    </submittedName>
</protein>
<sequence length="102" mass="11555">MAKGTHTDVVVSLETSSLRSGIEMECEGEETSEPIYFLPILSHLPRYRIKVEKGKDEDEPTDDPAILVKRFAIDSIVLQCSGSRQGHFRRIGCLQIAMYWDI</sequence>
<keyword evidence="1" id="KW-1185">Reference proteome</keyword>
<accession>A0A6P8AVU1</accession>
<dbReference type="RefSeq" id="XP_030979041.1">
    <property type="nucleotide sequence ID" value="XM_031128465.1"/>
</dbReference>
<reference evidence="1 2" key="1">
    <citation type="journal article" date="2019" name="Mol. Biol. Evol.">
        <title>Blast fungal genomes show frequent chromosomal changes, gene gains and losses, and effector gene turnover.</title>
        <authorList>
            <person name="Gomez Luciano L.B."/>
            <person name="Jason Tsai I."/>
            <person name="Chuma I."/>
            <person name="Tosa Y."/>
            <person name="Chen Y.H."/>
            <person name="Li J.Y."/>
            <person name="Li M.Y."/>
            <person name="Jade Lu M.Y."/>
            <person name="Nakayashiki H."/>
            <person name="Li W.H."/>
        </authorList>
    </citation>
    <scope>NUCLEOTIDE SEQUENCE [LARGE SCALE GENOMIC DNA]</scope>
    <source>
        <strain evidence="1 2">NI907</strain>
    </source>
</reference>
<gene>
    <name evidence="2" type="ORF">PgNI_08468</name>
</gene>
<dbReference type="AlphaFoldDB" id="A0A6P8AVU1"/>
<dbReference type="GeneID" id="41963373"/>
<evidence type="ECO:0000313" key="2">
    <source>
        <dbReference type="RefSeq" id="XP_030979041.1"/>
    </source>
</evidence>
<evidence type="ECO:0000313" key="1">
    <source>
        <dbReference type="Proteomes" id="UP000515153"/>
    </source>
</evidence>
<reference evidence="2" key="2">
    <citation type="submission" date="2019-10" db="EMBL/GenBank/DDBJ databases">
        <authorList>
            <consortium name="NCBI Genome Project"/>
        </authorList>
    </citation>
    <scope>NUCLEOTIDE SEQUENCE</scope>
    <source>
        <strain evidence="2">NI907</strain>
    </source>
</reference>